<gene>
    <name evidence="2" type="ordered locus">Tpen_0759</name>
</gene>
<name>A1RY81_THEPD</name>
<sequence length="233" mass="25141">MGTINRVRREIYRKLVHLALCSVLALPYFAALPPPLTVQVYYALGLLSASLLNSVVVKHGKLLAELEKLRRNVDSFAGSLSEELRQPLVLMEQTIARFYEFVSSQISILERDYEKREGYVGLLYGMIGASVSLLLSPCLTLYGVLALAFVDTSAALTDLLLGTGQKTARGSAVAFLVYASVLVALGVDPLRAAVSSLLTCIAEYLSPEDNLTVPVVATTLALLLGLPPRCPLS</sequence>
<protein>
    <recommendedName>
        <fullName evidence="4">Phosphatidate cytidylyltransferase</fullName>
    </recommendedName>
</protein>
<keyword evidence="3" id="KW-1185">Reference proteome</keyword>
<organism evidence="2 3">
    <name type="scientific">Thermofilum pendens (strain DSM 2475 / Hrk 5)</name>
    <dbReference type="NCBI Taxonomy" id="368408"/>
    <lineage>
        <taxon>Archaea</taxon>
        <taxon>Thermoproteota</taxon>
        <taxon>Thermoprotei</taxon>
        <taxon>Thermofilales</taxon>
        <taxon>Thermofilaceae</taxon>
        <taxon>Thermofilum</taxon>
    </lineage>
</organism>
<dbReference type="eggNOG" id="arCOG01882">
    <property type="taxonomic scope" value="Archaea"/>
</dbReference>
<dbReference type="STRING" id="368408.Tpen_0759"/>
<dbReference type="KEGG" id="tpe:Tpen_0759"/>
<evidence type="ECO:0000313" key="2">
    <source>
        <dbReference type="EMBL" id="ABL78161.1"/>
    </source>
</evidence>
<keyword evidence="1" id="KW-0812">Transmembrane</keyword>
<evidence type="ECO:0000256" key="1">
    <source>
        <dbReference type="SAM" id="Phobius"/>
    </source>
</evidence>
<evidence type="ECO:0000313" key="3">
    <source>
        <dbReference type="Proteomes" id="UP000000641"/>
    </source>
</evidence>
<dbReference type="HOGENOM" id="CLU_1232825_0_0_2"/>
<reference evidence="3" key="1">
    <citation type="journal article" date="2008" name="J. Bacteriol.">
        <title>Genome sequence of Thermofilum pendens reveals an exceptional loss of biosynthetic pathways without genome reduction.</title>
        <authorList>
            <person name="Anderson I."/>
            <person name="Rodriguez J."/>
            <person name="Susanti D."/>
            <person name="Porat I."/>
            <person name="Reich C."/>
            <person name="Ulrich L.E."/>
            <person name="Elkins J.G."/>
            <person name="Mavromatis K."/>
            <person name="Lykidis A."/>
            <person name="Kim E."/>
            <person name="Thompson L.S."/>
            <person name="Nolan M."/>
            <person name="Land M."/>
            <person name="Copeland A."/>
            <person name="Lapidus A."/>
            <person name="Lucas S."/>
            <person name="Detter C."/>
            <person name="Zhulin I.B."/>
            <person name="Olsen G.J."/>
            <person name="Whitman W."/>
            <person name="Mukhopadhyay B."/>
            <person name="Bristow J."/>
            <person name="Kyrpides N."/>
        </authorList>
    </citation>
    <scope>NUCLEOTIDE SEQUENCE [LARGE SCALE GENOMIC DNA]</scope>
    <source>
        <strain evidence="3">DSM 2475 / Hrk 5</strain>
    </source>
</reference>
<dbReference type="AlphaFoldDB" id="A1RY81"/>
<accession>A1RY81</accession>
<evidence type="ECO:0008006" key="4">
    <source>
        <dbReference type="Google" id="ProtNLM"/>
    </source>
</evidence>
<dbReference type="Proteomes" id="UP000000641">
    <property type="component" value="Chromosome"/>
</dbReference>
<dbReference type="EnsemblBacteria" id="ABL78161">
    <property type="protein sequence ID" value="ABL78161"/>
    <property type="gene ID" value="Tpen_0759"/>
</dbReference>
<dbReference type="GeneID" id="4601080"/>
<proteinExistence type="predicted"/>
<keyword evidence="1" id="KW-1133">Transmembrane helix</keyword>
<feature type="transmembrane region" description="Helical" evidence="1">
    <location>
        <begin position="173"/>
        <end position="191"/>
    </location>
</feature>
<dbReference type="OrthoDB" id="31565at2157"/>
<keyword evidence="1" id="KW-0472">Membrane</keyword>
<dbReference type="EMBL" id="CP000505">
    <property type="protein sequence ID" value="ABL78161.1"/>
    <property type="molecule type" value="Genomic_DNA"/>
</dbReference>
<dbReference type="RefSeq" id="WP_011752426.1">
    <property type="nucleotide sequence ID" value="NC_008698.1"/>
</dbReference>